<name>A0AAW4KZN0_9BACT</name>
<comment type="subunit">
    <text evidence="9">Type II secretion is composed of four main components: the outer membrane complex, the inner membrane complex, the cytoplasmic secretion ATPase and the periplasm-spanning pseudopilus.</text>
</comment>
<evidence type="ECO:0000256" key="1">
    <source>
        <dbReference type="ARBA" id="ARBA00004377"/>
    </source>
</evidence>
<dbReference type="NCBIfam" id="TIGR01707">
    <property type="entry name" value="gspI"/>
    <property type="match status" value="1"/>
</dbReference>
<comment type="similarity">
    <text evidence="2 9">Belongs to the GSP I family.</text>
</comment>
<sequence>MKGFSLLEVMVALAIIAGVLVTVISSFGYHLDIANRDREETVAMLLARSKIDESRLRGEKTGKGDFAPSWPEIEWELATEPSPWPEVESLNLTVFWDHHKKNLKLKHYREKLS</sequence>
<comment type="PTM">
    <text evidence="9">Cleaved by prepilin peptidase.</text>
</comment>
<dbReference type="GO" id="GO:0015628">
    <property type="term" value="P:protein secretion by the type II secretion system"/>
    <property type="evidence" value="ECO:0007669"/>
    <property type="project" value="UniProtKB-UniRule"/>
</dbReference>
<feature type="transmembrane region" description="Helical" evidence="9">
    <location>
        <begin position="6"/>
        <end position="29"/>
    </location>
</feature>
<keyword evidence="3" id="KW-1003">Cell membrane</keyword>
<keyword evidence="11" id="KW-1185">Reference proteome</keyword>
<evidence type="ECO:0000313" key="10">
    <source>
        <dbReference type="EMBL" id="MBT0664033.1"/>
    </source>
</evidence>
<organism evidence="10 11">
    <name type="scientific">Geoanaerobacter pelophilus</name>
    <dbReference type="NCBI Taxonomy" id="60036"/>
    <lineage>
        <taxon>Bacteria</taxon>
        <taxon>Pseudomonadati</taxon>
        <taxon>Thermodesulfobacteriota</taxon>
        <taxon>Desulfuromonadia</taxon>
        <taxon>Geobacterales</taxon>
        <taxon>Geobacteraceae</taxon>
        <taxon>Geoanaerobacter</taxon>
    </lineage>
</organism>
<comment type="subcellular location">
    <subcellularLocation>
        <location evidence="1 9">Cell inner membrane</location>
        <topology evidence="1 9">Single-pass membrane protein</topology>
    </subcellularLocation>
</comment>
<accession>A0AAW4KZN0</accession>
<dbReference type="NCBIfam" id="TIGR02532">
    <property type="entry name" value="IV_pilin_GFxxxE"/>
    <property type="match status" value="1"/>
</dbReference>
<evidence type="ECO:0000256" key="4">
    <source>
        <dbReference type="ARBA" id="ARBA00022481"/>
    </source>
</evidence>
<evidence type="ECO:0000256" key="8">
    <source>
        <dbReference type="ARBA" id="ARBA00023136"/>
    </source>
</evidence>
<dbReference type="PROSITE" id="PS00409">
    <property type="entry name" value="PROKAR_NTER_METHYL"/>
    <property type="match status" value="1"/>
</dbReference>
<dbReference type="GO" id="GO:0005886">
    <property type="term" value="C:plasma membrane"/>
    <property type="evidence" value="ECO:0007669"/>
    <property type="project" value="UniProtKB-SubCell"/>
</dbReference>
<dbReference type="EMBL" id="JAHCVJ010000002">
    <property type="protein sequence ID" value="MBT0664033.1"/>
    <property type="molecule type" value="Genomic_DNA"/>
</dbReference>
<dbReference type="GO" id="GO:0015627">
    <property type="term" value="C:type II protein secretion system complex"/>
    <property type="evidence" value="ECO:0007669"/>
    <property type="project" value="UniProtKB-UniRule"/>
</dbReference>
<protein>
    <recommendedName>
        <fullName evidence="9">Type II secretion system protein I</fullName>
        <shortName evidence="9">T2SS minor pseudopilin I</shortName>
    </recommendedName>
</protein>
<evidence type="ECO:0000256" key="2">
    <source>
        <dbReference type="ARBA" id="ARBA00008358"/>
    </source>
</evidence>
<evidence type="ECO:0000256" key="9">
    <source>
        <dbReference type="RuleBase" id="RU368030"/>
    </source>
</evidence>
<evidence type="ECO:0000256" key="7">
    <source>
        <dbReference type="ARBA" id="ARBA00022989"/>
    </source>
</evidence>
<comment type="function">
    <text evidence="9">Component of the type II secretion system required for the energy-dependent secretion of extracellular factors such as proteases and toxins from the periplasm.</text>
</comment>
<dbReference type="InterPro" id="IPR012902">
    <property type="entry name" value="N_methyl_site"/>
</dbReference>
<dbReference type="RefSeq" id="WP_214170802.1">
    <property type="nucleotide sequence ID" value="NZ_JAHCVJ010000002.1"/>
</dbReference>
<dbReference type="InterPro" id="IPR045584">
    <property type="entry name" value="Pilin-like"/>
</dbReference>
<keyword evidence="8 9" id="KW-0472">Membrane</keyword>
<dbReference type="PANTHER" id="PTHR38779:SF2">
    <property type="entry name" value="TYPE II SECRETION SYSTEM PROTEIN I-RELATED"/>
    <property type="match status" value="1"/>
</dbReference>
<dbReference type="Pfam" id="PF07963">
    <property type="entry name" value="N_methyl"/>
    <property type="match status" value="1"/>
</dbReference>
<comment type="caution">
    <text evidence="10">The sequence shown here is derived from an EMBL/GenBank/DDBJ whole genome shotgun (WGS) entry which is preliminary data.</text>
</comment>
<keyword evidence="4 9" id="KW-0488">Methylation</keyword>
<evidence type="ECO:0000256" key="3">
    <source>
        <dbReference type="ARBA" id="ARBA00022475"/>
    </source>
</evidence>
<dbReference type="AlphaFoldDB" id="A0AAW4KZN0"/>
<evidence type="ECO:0000313" key="11">
    <source>
        <dbReference type="Proteomes" id="UP000811899"/>
    </source>
</evidence>
<evidence type="ECO:0000256" key="6">
    <source>
        <dbReference type="ARBA" id="ARBA00022692"/>
    </source>
</evidence>
<keyword evidence="7 9" id="KW-1133">Transmembrane helix</keyword>
<keyword evidence="6 9" id="KW-0812">Transmembrane</keyword>
<dbReference type="PANTHER" id="PTHR38779">
    <property type="entry name" value="TYPE II SECRETION SYSTEM PROTEIN I-RELATED"/>
    <property type="match status" value="1"/>
</dbReference>
<proteinExistence type="inferred from homology"/>
<dbReference type="InterPro" id="IPR010052">
    <property type="entry name" value="T2SS_protein-GspI"/>
</dbReference>
<gene>
    <name evidence="10" type="primary">gspI</name>
    <name evidence="10" type="ORF">KI809_06930</name>
</gene>
<keyword evidence="5 9" id="KW-0997">Cell inner membrane</keyword>
<dbReference type="Proteomes" id="UP000811899">
    <property type="component" value="Unassembled WGS sequence"/>
</dbReference>
<dbReference type="SUPFAM" id="SSF54523">
    <property type="entry name" value="Pili subunits"/>
    <property type="match status" value="1"/>
</dbReference>
<reference evidence="10 11" key="1">
    <citation type="submission" date="2021-05" db="EMBL/GenBank/DDBJ databases">
        <title>The draft genome of Geobacter pelophilus DSM 12255.</title>
        <authorList>
            <person name="Xu Z."/>
            <person name="Masuda Y."/>
            <person name="Itoh H."/>
            <person name="Senoo K."/>
        </authorList>
    </citation>
    <scope>NUCLEOTIDE SEQUENCE [LARGE SCALE GENOMIC DNA]</scope>
    <source>
        <strain evidence="10 11">DSM 12255</strain>
    </source>
</reference>
<evidence type="ECO:0000256" key="5">
    <source>
        <dbReference type="ARBA" id="ARBA00022519"/>
    </source>
</evidence>